<protein>
    <recommendedName>
        <fullName evidence="1">Transposase IS200-like domain-containing protein</fullName>
    </recommendedName>
</protein>
<dbReference type="eggNOG" id="COG1943">
    <property type="taxonomic scope" value="Bacteria"/>
</dbReference>
<dbReference type="AlphaFoldDB" id="D5C1X7"/>
<evidence type="ECO:0000313" key="3">
    <source>
        <dbReference type="Proteomes" id="UP000001844"/>
    </source>
</evidence>
<dbReference type="KEGG" id="nhl:Nhal_3541"/>
<accession>D5C1X7</accession>
<reference evidence="3" key="1">
    <citation type="submission" date="2010-04" db="EMBL/GenBank/DDBJ databases">
        <title>Complete genome sequence of Nitrosococcus halophilus Nc4, a salt-adapted, aerobic obligate ammonia-oxidizing sulfur purple bacterium.</title>
        <authorList>
            <consortium name="US DOE Joint Genome Institute"/>
            <person name="Campbell M.A."/>
            <person name="Malfatti S.A."/>
            <person name="Chain P.S.G."/>
            <person name="Heidelberg J.F."/>
            <person name="Ward B.B."/>
            <person name="Klotz M.G."/>
        </authorList>
    </citation>
    <scope>NUCLEOTIDE SEQUENCE [LARGE SCALE GENOMIC DNA]</scope>
    <source>
        <strain evidence="3">Nc4</strain>
    </source>
</reference>
<dbReference type="STRING" id="472759.Nhal_3541"/>
<dbReference type="Proteomes" id="UP000001844">
    <property type="component" value="Chromosome"/>
</dbReference>
<organism evidence="2 3">
    <name type="scientific">Nitrosococcus halophilus (strain Nc4)</name>
    <dbReference type="NCBI Taxonomy" id="472759"/>
    <lineage>
        <taxon>Bacteria</taxon>
        <taxon>Pseudomonadati</taxon>
        <taxon>Pseudomonadota</taxon>
        <taxon>Gammaproteobacteria</taxon>
        <taxon>Chromatiales</taxon>
        <taxon>Chromatiaceae</taxon>
        <taxon>Nitrosococcus</taxon>
    </lineage>
</organism>
<dbReference type="PANTHER" id="PTHR34322:SF2">
    <property type="entry name" value="TRANSPOSASE IS200-LIKE DOMAIN-CONTAINING PROTEIN"/>
    <property type="match status" value="1"/>
</dbReference>
<dbReference type="EMBL" id="CP001798">
    <property type="protein sequence ID" value="ADE16565.1"/>
    <property type="molecule type" value="Genomic_DNA"/>
</dbReference>
<dbReference type="InterPro" id="IPR002686">
    <property type="entry name" value="Transposase_17"/>
</dbReference>
<proteinExistence type="predicted"/>
<feature type="domain" description="Transposase IS200-like" evidence="1">
    <location>
        <begin position="9"/>
        <end position="123"/>
    </location>
</feature>
<dbReference type="Gene3D" id="3.30.70.1290">
    <property type="entry name" value="Transposase IS200-like"/>
    <property type="match status" value="1"/>
</dbReference>
<keyword evidence="3" id="KW-1185">Reference proteome</keyword>
<dbReference type="GO" id="GO:0004803">
    <property type="term" value="F:transposase activity"/>
    <property type="evidence" value="ECO:0007669"/>
    <property type="project" value="InterPro"/>
</dbReference>
<dbReference type="HOGENOM" id="CLU_068226_0_1_6"/>
<dbReference type="PANTHER" id="PTHR34322">
    <property type="entry name" value="TRANSPOSASE, Y1_TNP DOMAIN-CONTAINING"/>
    <property type="match status" value="1"/>
</dbReference>
<dbReference type="Pfam" id="PF01797">
    <property type="entry name" value="Y1_Tnp"/>
    <property type="match status" value="1"/>
</dbReference>
<evidence type="ECO:0000313" key="2">
    <source>
        <dbReference type="EMBL" id="ADE16565.1"/>
    </source>
</evidence>
<sequence length="282" mass="33371">MARPLRVEFAGALYHVTSRGDRREDIYLGEEDREAWLEVLGTVCHRFNWVVWAYCQMNNHYHLVVETVEGNLSKGMRQLNGVYTQRFNRRHDLVGHLYQGRYKAILVQKENYLLELSRYVVLNPLRGGLVEKLEDWPWSSYLAMIGEASVPKWLDVEGLLGHFGRQRKRAIESYRRFVMEGKGLSSPLEQTRHQLVLGDEAFVKRYRQDKRPEELREVSKAHRRALAMSLEEYRDRYEHRDEAMARAYLSGAYTMLEIGEYFGVHYMTVSRAVRRFEQHNPK</sequence>
<dbReference type="OrthoDB" id="9814067at2"/>
<gene>
    <name evidence="2" type="ordered locus">Nhal_3541</name>
</gene>
<dbReference type="RefSeq" id="WP_013034414.1">
    <property type="nucleotide sequence ID" value="NC_013960.1"/>
</dbReference>
<name>D5C1X7_NITHN</name>
<evidence type="ECO:0000259" key="1">
    <source>
        <dbReference type="SMART" id="SM01321"/>
    </source>
</evidence>
<dbReference type="SUPFAM" id="SSF143422">
    <property type="entry name" value="Transposase IS200-like"/>
    <property type="match status" value="1"/>
</dbReference>
<dbReference type="InterPro" id="IPR036515">
    <property type="entry name" value="Transposase_17_sf"/>
</dbReference>
<dbReference type="SMART" id="SM01321">
    <property type="entry name" value="Y1_Tnp"/>
    <property type="match status" value="1"/>
</dbReference>
<dbReference type="GO" id="GO:0003677">
    <property type="term" value="F:DNA binding"/>
    <property type="evidence" value="ECO:0007669"/>
    <property type="project" value="InterPro"/>
</dbReference>
<dbReference type="GO" id="GO:0006313">
    <property type="term" value="P:DNA transposition"/>
    <property type="evidence" value="ECO:0007669"/>
    <property type="project" value="InterPro"/>
</dbReference>